<name>A0ABR1WZF5_9PEZI</name>
<feature type="region of interest" description="Disordered" evidence="1">
    <location>
        <begin position="163"/>
        <end position="190"/>
    </location>
</feature>
<organism evidence="2 3">
    <name type="scientific">Apiospora hydei</name>
    <dbReference type="NCBI Taxonomy" id="1337664"/>
    <lineage>
        <taxon>Eukaryota</taxon>
        <taxon>Fungi</taxon>
        <taxon>Dikarya</taxon>
        <taxon>Ascomycota</taxon>
        <taxon>Pezizomycotina</taxon>
        <taxon>Sordariomycetes</taxon>
        <taxon>Xylariomycetidae</taxon>
        <taxon>Amphisphaeriales</taxon>
        <taxon>Apiosporaceae</taxon>
        <taxon>Apiospora</taxon>
    </lineage>
</organism>
<evidence type="ECO:0000313" key="2">
    <source>
        <dbReference type="EMBL" id="KAK8088489.1"/>
    </source>
</evidence>
<evidence type="ECO:0000313" key="3">
    <source>
        <dbReference type="Proteomes" id="UP001433268"/>
    </source>
</evidence>
<evidence type="ECO:0000256" key="1">
    <source>
        <dbReference type="SAM" id="MobiDB-lite"/>
    </source>
</evidence>
<reference evidence="2 3" key="1">
    <citation type="submission" date="2023-01" db="EMBL/GenBank/DDBJ databases">
        <title>Analysis of 21 Apiospora genomes using comparative genomics revels a genus with tremendous synthesis potential of carbohydrate active enzymes and secondary metabolites.</title>
        <authorList>
            <person name="Sorensen T."/>
        </authorList>
    </citation>
    <scope>NUCLEOTIDE SEQUENCE [LARGE SCALE GENOMIC DNA]</scope>
    <source>
        <strain evidence="2 3">CBS 114990</strain>
    </source>
</reference>
<dbReference type="GeneID" id="92040825"/>
<dbReference type="Proteomes" id="UP001433268">
    <property type="component" value="Unassembled WGS sequence"/>
</dbReference>
<proteinExistence type="predicted"/>
<protein>
    <submittedName>
        <fullName evidence="2">Nuclear protein 96-domain-containing protein</fullName>
    </submittedName>
</protein>
<dbReference type="EMBL" id="JAQQWN010000004">
    <property type="protein sequence ID" value="KAK8088489.1"/>
    <property type="molecule type" value="Genomic_DNA"/>
</dbReference>
<accession>A0ABR1WZF5</accession>
<gene>
    <name evidence="2" type="ORF">PG997_003450</name>
</gene>
<comment type="caution">
    <text evidence="2">The sequence shown here is derived from an EMBL/GenBank/DDBJ whole genome shotgun (WGS) entry which is preliminary data.</text>
</comment>
<dbReference type="RefSeq" id="XP_066671383.1">
    <property type="nucleotide sequence ID" value="XM_066807765.1"/>
</dbReference>
<keyword evidence="3" id="KW-1185">Reference proteome</keyword>
<sequence>MLTSRNSNDRSSLSIYVGPEHRQFILLSHFLDEKSIDFDLLLQRCGSSQNDFSDAALQEFRLEAVDPEAFSLFVQWLYGIELPRAQRPWPHTKLSLDDGNLNEVPLPAQLQSSGALQPLVMKVNFNGFEQDSFNNIVFRDPYRKFSAEEIRLADMLRSSITATSTSPTMDTKCPSESLEQQSIKTETGEPKEALLTTATEENHEYIQVVLLKLMLLAEMAGWKQCHKDAYRNYRLGEKEIERESINLKHIEMAYSTIEGAPHKPDCSLTLKLIAKYAYLKGTKNGLLTVYLELFNKFPRFLKDIRSIEQASHPSPA</sequence>